<organism evidence="2 3">
    <name type="scientific">Sunxiuqinia dokdonensis</name>
    <dbReference type="NCBI Taxonomy" id="1409788"/>
    <lineage>
        <taxon>Bacteria</taxon>
        <taxon>Pseudomonadati</taxon>
        <taxon>Bacteroidota</taxon>
        <taxon>Bacteroidia</taxon>
        <taxon>Marinilabiliales</taxon>
        <taxon>Prolixibacteraceae</taxon>
        <taxon>Sunxiuqinia</taxon>
    </lineage>
</organism>
<comment type="caution">
    <text evidence="2">The sequence shown here is derived from an EMBL/GenBank/DDBJ whole genome shotgun (WGS) entry which is preliminary data.</text>
</comment>
<dbReference type="SUPFAM" id="SSF48452">
    <property type="entry name" value="TPR-like"/>
    <property type="match status" value="1"/>
</dbReference>
<evidence type="ECO:0000313" key="3">
    <source>
        <dbReference type="Proteomes" id="UP000036958"/>
    </source>
</evidence>
<dbReference type="EMBL" id="LGIA01000148">
    <property type="protein sequence ID" value="KOH45197.1"/>
    <property type="molecule type" value="Genomic_DNA"/>
</dbReference>
<dbReference type="AlphaFoldDB" id="A0A0L8VAJ9"/>
<dbReference type="OrthoDB" id="9808622at2"/>
<evidence type="ECO:0000256" key="1">
    <source>
        <dbReference type="SAM" id="Phobius"/>
    </source>
</evidence>
<protein>
    <submittedName>
        <fullName evidence="2">Uncharacterized protein</fullName>
    </submittedName>
</protein>
<proteinExistence type="predicted"/>
<sequence length="229" mass="26069">MAKNKDKREDSFSEVESTLTRTEQLIEDNQKMLTTVIGVIVLIVVAYLGFTRMYIQPREVDAQEQMFMAEQYFEKDSFNLAINGDGNYLGFLDIIEDYGMTNAANLANYYTGISYLKLGEFETAIEYLNDFDTDDLLLLPVAEGAKGDAYQELGETEKALAAYKKAYAESANEFTTPIYMMKAANLMESEGKLNEAMALYKRIKEEYPATNEGRNVEKYIARVEIKQNK</sequence>
<dbReference type="Pfam" id="PF13174">
    <property type="entry name" value="TPR_6"/>
    <property type="match status" value="2"/>
</dbReference>
<dbReference type="Gene3D" id="1.25.40.10">
    <property type="entry name" value="Tetratricopeptide repeat domain"/>
    <property type="match status" value="2"/>
</dbReference>
<keyword evidence="1" id="KW-0812">Transmembrane</keyword>
<reference evidence="3" key="1">
    <citation type="submission" date="2015-07" db="EMBL/GenBank/DDBJ databases">
        <title>Genome sequencing of Sunxiuqinia dokdonensis strain SK.</title>
        <authorList>
            <person name="Ahn S."/>
            <person name="Kim B.-C."/>
        </authorList>
    </citation>
    <scope>NUCLEOTIDE SEQUENCE [LARGE SCALE GENOMIC DNA]</scope>
    <source>
        <strain evidence="3">SK</strain>
    </source>
</reference>
<feature type="transmembrane region" description="Helical" evidence="1">
    <location>
        <begin position="32"/>
        <end position="50"/>
    </location>
</feature>
<dbReference type="STRING" id="1409788.NC99_20590"/>
<keyword evidence="1" id="KW-1133">Transmembrane helix</keyword>
<keyword evidence="3" id="KW-1185">Reference proteome</keyword>
<dbReference type="InterPro" id="IPR011990">
    <property type="entry name" value="TPR-like_helical_dom_sf"/>
</dbReference>
<accession>A0A0L8VAJ9</accession>
<dbReference type="InterPro" id="IPR019734">
    <property type="entry name" value="TPR_rpt"/>
</dbReference>
<dbReference type="Proteomes" id="UP000036958">
    <property type="component" value="Unassembled WGS sequence"/>
</dbReference>
<gene>
    <name evidence="2" type="ORF">NC99_20590</name>
</gene>
<keyword evidence="1" id="KW-0472">Membrane</keyword>
<name>A0A0L8VAJ9_9BACT</name>
<dbReference type="RefSeq" id="WP_053182797.1">
    <property type="nucleotide sequence ID" value="NZ_LGIA01000148.1"/>
</dbReference>
<evidence type="ECO:0000313" key="2">
    <source>
        <dbReference type="EMBL" id="KOH45197.1"/>
    </source>
</evidence>